<dbReference type="Proteomes" id="UP000028493">
    <property type="component" value="Unassembled WGS sequence"/>
</dbReference>
<reference evidence="1" key="1">
    <citation type="submission" date="2013-07" db="EMBL/GenBank/DDBJ databases">
        <title>Sub-species coevolution in mutualistic symbiosis.</title>
        <authorList>
            <person name="Murfin K."/>
            <person name="Klassen J."/>
            <person name="Lee M."/>
            <person name="Forst S."/>
            <person name="Stock P."/>
            <person name="Goodrich-Blair H."/>
        </authorList>
    </citation>
    <scope>NUCLEOTIDE SEQUENCE [LARGE SCALE GENOMIC DNA]</scope>
    <source>
        <strain evidence="1">Kraussei Becker Underwood</strain>
    </source>
</reference>
<dbReference type="AlphaFoldDB" id="A0A077PVS2"/>
<sequence length="55" mass="6417">MKIIRVTLDIEVPDDATDKDIHDFVDVAYGECNSMKTDNPVVKNYDVTDHEWEYL</sequence>
<accession>A0A077PVS2</accession>
<comment type="caution">
    <text evidence="1">The sequence shown here is derived from an EMBL/GenBank/DDBJ whole genome shotgun (WGS) entry which is preliminary data.</text>
</comment>
<dbReference type="RefSeq" id="WP_155272056.1">
    <property type="nucleotide sequence ID" value="NZ_CAWLXS010000363.1"/>
</dbReference>
<dbReference type="EMBL" id="CBSZ010000309">
    <property type="protein sequence ID" value="CDH25153.1"/>
    <property type="molecule type" value="Genomic_DNA"/>
</dbReference>
<dbReference type="HOGENOM" id="CLU_2972574_0_0_6"/>
<gene>
    <name evidence="1" type="ORF">XBKB1_3770019</name>
</gene>
<evidence type="ECO:0000313" key="1">
    <source>
        <dbReference type="EMBL" id="CDH25153.1"/>
    </source>
</evidence>
<name>A0A077PVS2_XENBV</name>
<protein>
    <submittedName>
        <fullName evidence="1">Uncharacterized protein</fullName>
    </submittedName>
</protein>
<proteinExistence type="predicted"/>
<organism evidence="1">
    <name type="scientific">Xenorhabdus bovienii str. kraussei Becker Underwood</name>
    <dbReference type="NCBI Taxonomy" id="1398204"/>
    <lineage>
        <taxon>Bacteria</taxon>
        <taxon>Pseudomonadati</taxon>
        <taxon>Pseudomonadota</taxon>
        <taxon>Gammaproteobacteria</taxon>
        <taxon>Enterobacterales</taxon>
        <taxon>Morganellaceae</taxon>
        <taxon>Xenorhabdus</taxon>
    </lineage>
</organism>